<keyword evidence="2" id="KW-0472">Membrane</keyword>
<dbReference type="InterPro" id="IPR003869">
    <property type="entry name" value="Polysac_CapD-like"/>
</dbReference>
<feature type="transmembrane region" description="Helical" evidence="2">
    <location>
        <begin position="52"/>
        <end position="77"/>
    </location>
</feature>
<dbReference type="InterPro" id="IPR051203">
    <property type="entry name" value="Polysaccharide_Synthase-Rel"/>
</dbReference>
<feature type="domain" description="Polysaccharide biosynthesis protein CapD-like" evidence="3">
    <location>
        <begin position="287"/>
        <end position="577"/>
    </location>
</feature>
<evidence type="ECO:0000256" key="1">
    <source>
        <dbReference type="ARBA" id="ARBA00007430"/>
    </source>
</evidence>
<dbReference type="RefSeq" id="WP_228849519.1">
    <property type="nucleotide sequence ID" value="NZ_JADCKQ010000011.1"/>
</dbReference>
<evidence type="ECO:0000313" key="4">
    <source>
        <dbReference type="EMBL" id="MBI1494773.1"/>
    </source>
</evidence>
<evidence type="ECO:0000256" key="2">
    <source>
        <dbReference type="SAM" id="Phobius"/>
    </source>
</evidence>
<dbReference type="Pfam" id="PF13727">
    <property type="entry name" value="CoA_binding_3"/>
    <property type="match status" value="1"/>
</dbReference>
<dbReference type="SUPFAM" id="SSF51735">
    <property type="entry name" value="NAD(P)-binding Rossmann-fold domains"/>
    <property type="match status" value="2"/>
</dbReference>
<organism evidence="4 5">
    <name type="scientific">Halocynthiibacter styelae</name>
    <dbReference type="NCBI Taxonomy" id="2761955"/>
    <lineage>
        <taxon>Bacteria</taxon>
        <taxon>Pseudomonadati</taxon>
        <taxon>Pseudomonadota</taxon>
        <taxon>Alphaproteobacteria</taxon>
        <taxon>Rhodobacterales</taxon>
        <taxon>Paracoccaceae</taxon>
        <taxon>Halocynthiibacter</taxon>
    </lineage>
</organism>
<dbReference type="InterPro" id="IPR036291">
    <property type="entry name" value="NAD(P)-bd_dom_sf"/>
</dbReference>
<comment type="similarity">
    <text evidence="1">Belongs to the polysaccharide synthase family.</text>
</comment>
<comment type="caution">
    <text evidence="4">The sequence shown here is derived from an EMBL/GenBank/DDBJ whole genome shotgun (WGS) entry which is preliminary data.</text>
</comment>
<proteinExistence type="inferred from homology"/>
<evidence type="ECO:0000259" key="3">
    <source>
        <dbReference type="Pfam" id="PF02719"/>
    </source>
</evidence>
<dbReference type="Pfam" id="PF02719">
    <property type="entry name" value="Polysacc_synt_2"/>
    <property type="match status" value="1"/>
</dbReference>
<accession>A0A8J7IDU5</accession>
<feature type="transmembrane region" description="Helical" evidence="2">
    <location>
        <begin position="116"/>
        <end position="141"/>
    </location>
</feature>
<feature type="transmembrane region" description="Helical" evidence="2">
    <location>
        <begin position="18"/>
        <end position="40"/>
    </location>
</feature>
<dbReference type="EMBL" id="JADCKQ010000011">
    <property type="protein sequence ID" value="MBI1494773.1"/>
    <property type="molecule type" value="Genomic_DNA"/>
</dbReference>
<protein>
    <submittedName>
        <fullName evidence="4">Polysaccharide biosynthesis protein</fullName>
    </submittedName>
</protein>
<feature type="transmembrane region" description="Helical" evidence="2">
    <location>
        <begin position="89"/>
        <end position="110"/>
    </location>
</feature>
<dbReference type="PANTHER" id="PTHR43318:SF1">
    <property type="entry name" value="POLYSACCHARIDE BIOSYNTHESIS PROTEIN EPSC-RELATED"/>
    <property type="match status" value="1"/>
</dbReference>
<keyword evidence="2" id="KW-0812">Transmembrane</keyword>
<sequence>MNSVLPVVTALTRGQKRAILTIVDVLLVMPALYLSLVLQANSVLPGKMLAEVLWLLPPLAVAAAAVSALSGAAHVRLGSFEGAAVGKSATLSIGIGCASAVLAGVLQLNLALGFHFIFALSFFLLNVISRLAMIAVLVRIYNAAPSGRRIAIYGAGKTGSQLAVALRQDRDVTVVGFFDDDMSLQGMSHTGLPVWRGQDTTRICAAFRVDEVLLAVPSASYTRRNAIAQRIEKEGVEVKSLPTFMQLIDSRGVADKLVSFPTSAWLGREQHMRALAAEAAEYSSRTILVSGGGGSIGSELCRQVLAYRPDRLIVLDNCEFSLFRIERELLAMAEVIGAEIVPVLGSITDQGFVASVFERFSVDVVLHAAAYKHVTLVEQNPLAGIHNNVFGTKVLIKAAVDAGVRRFVQVSTDKAVRPASVMGATKRFAELLILDQAARSSETVFSIVRFGNVLGSSGSVVPIFREQIASGGPVMLTDENVTRYFMTVQEAAQLVLRAGGFARGGEVFVLDMGEPVLVSDLARQMIESAGCTVRDQANPEGDIEIHVTGLRPGEKMHEELVISEGDIITRDEKIFRVREDALSEIEIAAAMKTLRQHVDAGEADAAVSALMQVVSDQNKPATTQSETG</sequence>
<keyword evidence="5" id="KW-1185">Reference proteome</keyword>
<reference evidence="4" key="1">
    <citation type="submission" date="2020-10" db="EMBL/GenBank/DDBJ databases">
        <title>Paenihalocynthiibacter styelae gen. nov., sp. nov., isolated from stalked sea squirt Styela clava.</title>
        <authorList>
            <person name="Kim Y.-O."/>
            <person name="Yoon J.-H."/>
        </authorList>
    </citation>
    <scope>NUCLEOTIDE SEQUENCE</scope>
    <source>
        <strain evidence="4">MYP1-1</strain>
    </source>
</reference>
<dbReference type="Proteomes" id="UP000640583">
    <property type="component" value="Unassembled WGS sequence"/>
</dbReference>
<dbReference type="PANTHER" id="PTHR43318">
    <property type="entry name" value="UDP-N-ACETYLGLUCOSAMINE 4,6-DEHYDRATASE"/>
    <property type="match status" value="1"/>
</dbReference>
<dbReference type="AlphaFoldDB" id="A0A8J7IDU5"/>
<dbReference type="CDD" id="cd05237">
    <property type="entry name" value="UDP_invert_4-6DH_SDR_e"/>
    <property type="match status" value="1"/>
</dbReference>
<dbReference type="Gene3D" id="3.40.50.720">
    <property type="entry name" value="NAD(P)-binding Rossmann-like Domain"/>
    <property type="match status" value="2"/>
</dbReference>
<evidence type="ECO:0000313" key="5">
    <source>
        <dbReference type="Proteomes" id="UP000640583"/>
    </source>
</evidence>
<name>A0A8J7IDU5_9RHOB</name>
<gene>
    <name evidence="4" type="ORF">H1D41_14090</name>
</gene>
<keyword evidence="2" id="KW-1133">Transmembrane helix</keyword>